<dbReference type="SMART" id="SM00116">
    <property type="entry name" value="CBS"/>
    <property type="match status" value="2"/>
</dbReference>
<dbReference type="Gene3D" id="3.10.580.10">
    <property type="entry name" value="CBS-domain"/>
    <property type="match status" value="1"/>
</dbReference>
<dbReference type="PROSITE" id="PS51371">
    <property type="entry name" value="CBS"/>
    <property type="match status" value="2"/>
</dbReference>
<dbReference type="InterPro" id="IPR046342">
    <property type="entry name" value="CBS_dom_sf"/>
</dbReference>
<dbReference type="EMBL" id="KF900772">
    <property type="protein sequence ID" value="AIF06484.1"/>
    <property type="molecule type" value="Genomic_DNA"/>
</dbReference>
<protein>
    <submittedName>
        <fullName evidence="4">Signal transduction protein</fullName>
    </submittedName>
</protein>
<evidence type="ECO:0000313" key="4">
    <source>
        <dbReference type="EMBL" id="AIF06484.1"/>
    </source>
</evidence>
<evidence type="ECO:0000256" key="1">
    <source>
        <dbReference type="ARBA" id="ARBA00023122"/>
    </source>
</evidence>
<name>A0A075GRW4_9ARCH</name>
<reference evidence="4" key="1">
    <citation type="journal article" date="2014" name="Genome Biol. Evol.">
        <title>Pangenome evidence for extensive interdomain horizontal transfer affecting lineage core and shell genes in uncultured planktonic thaumarchaeota and euryarchaeota.</title>
        <authorList>
            <person name="Deschamps P."/>
            <person name="Zivanovic Y."/>
            <person name="Moreira D."/>
            <person name="Rodriguez-Valera F."/>
            <person name="Lopez-Garcia P."/>
        </authorList>
    </citation>
    <scope>NUCLEOTIDE SEQUENCE</scope>
</reference>
<dbReference type="SUPFAM" id="SSF54631">
    <property type="entry name" value="CBS-domain pair"/>
    <property type="match status" value="1"/>
</dbReference>
<evidence type="ECO:0000256" key="2">
    <source>
        <dbReference type="PROSITE-ProRule" id="PRU00703"/>
    </source>
</evidence>
<proteinExistence type="predicted"/>
<dbReference type="Pfam" id="PF00571">
    <property type="entry name" value="CBS"/>
    <property type="match status" value="2"/>
</dbReference>
<dbReference type="AlphaFoldDB" id="A0A075GRW4"/>
<dbReference type="PANTHER" id="PTHR43080:SF2">
    <property type="entry name" value="CBS DOMAIN-CONTAINING PROTEIN"/>
    <property type="match status" value="1"/>
</dbReference>
<feature type="domain" description="CBS" evidence="3">
    <location>
        <begin position="80"/>
        <end position="137"/>
    </location>
</feature>
<keyword evidence="1 2" id="KW-0129">CBS domain</keyword>
<dbReference type="InterPro" id="IPR051257">
    <property type="entry name" value="Diverse_CBS-Domain"/>
</dbReference>
<sequence length="145" mass="16506">MENIKPNMAQIRDIMEKNVITIEYNKTALDAARLISEKDVSFLVIMKDNSPVGVLSESDFVKRLAANDKKASSVIISEIMSSKFRWVQPETEIEDAIQKMLNNNIRRLVILDDNKLVGVITQTDLTGFLRDKLLVDKTIKNIQKN</sequence>
<feature type="domain" description="CBS" evidence="3">
    <location>
        <begin position="15"/>
        <end position="70"/>
    </location>
</feature>
<organism evidence="4">
    <name type="scientific">uncultured marine thaumarchaeote KM3_193_A03</name>
    <dbReference type="NCBI Taxonomy" id="1456081"/>
    <lineage>
        <taxon>Archaea</taxon>
        <taxon>Nitrososphaerota</taxon>
        <taxon>environmental samples</taxon>
    </lineage>
</organism>
<dbReference type="PANTHER" id="PTHR43080">
    <property type="entry name" value="CBS DOMAIN-CONTAINING PROTEIN CBSX3, MITOCHONDRIAL"/>
    <property type="match status" value="1"/>
</dbReference>
<accession>A0A075GRW4</accession>
<dbReference type="InterPro" id="IPR000644">
    <property type="entry name" value="CBS_dom"/>
</dbReference>
<evidence type="ECO:0000259" key="3">
    <source>
        <dbReference type="PROSITE" id="PS51371"/>
    </source>
</evidence>